<keyword evidence="5" id="KW-1185">Reference proteome</keyword>
<dbReference type="PROSITE" id="PS50157">
    <property type="entry name" value="ZINC_FINGER_C2H2_2"/>
    <property type="match status" value="1"/>
</dbReference>
<sequence length="591" mass="66305">MVRETGDTQENPPTSGAAHASLTIKGVRQVRAVCTRPVAIGRKPRNSDDNEIGGYLQFAIAALNLSSAFKIQLHHSIAKGSKNMLRLERASQNQPSDTHKTPYDRVKRCRERKIYIKASERVNIYTRPGELRRQGNMKLIPCHLVRSEAVYTMLQEPMNRKLRFENIYITMEASECTFCGKTFTVRKNMLRRERSCSLNQRQVLQLMCDKSGKTISRRDKLQNNLRRCLGTIRKAATNSCNICYKTFEHLTRAQRHEAGREFNTEHSLLKCNNCSVQFTCRDNLVMHMKVCKGKSAQSVQKKRFVCLIDSAQPFCSRTSAQLKTIAGAGALTEDVENRGAVKFNIVLECTYGKQEPLEGQPDARAFKTKNVPVHNTDDIYHAVSQSIVKLCTEEREYTEKGSGWELISANCLQLRINKLDPLSPSSWIDLPASIKAKKANFLRITVSSGGCSFLNFRHISVSTSNIRFPANRLHCDRSNIRLLFFDLSNTRPTIRAKNLVTCCNSPAALRARSSSMTEGGGGGVSYLYPPLHQRSALAALLLPLLPPGKPKNVRQRRDGLTSQPILLSPLKKPTGGARIFWELGHSAQLGD</sequence>
<dbReference type="InterPro" id="IPR013087">
    <property type="entry name" value="Znf_C2H2_type"/>
</dbReference>
<protein>
    <recommendedName>
        <fullName evidence="3">C2H2-type domain-containing protein</fullName>
    </recommendedName>
</protein>
<feature type="region of interest" description="Disordered" evidence="2">
    <location>
        <begin position="1"/>
        <end position="22"/>
    </location>
</feature>
<proteinExistence type="predicted"/>
<keyword evidence="1" id="KW-0863">Zinc-finger</keyword>
<dbReference type="EMBL" id="JARBHB010000017">
    <property type="protein sequence ID" value="KAJ8865617.1"/>
    <property type="molecule type" value="Genomic_DNA"/>
</dbReference>
<keyword evidence="1" id="KW-0479">Metal-binding</keyword>
<evidence type="ECO:0000259" key="3">
    <source>
        <dbReference type="PROSITE" id="PS50157"/>
    </source>
</evidence>
<dbReference type="Proteomes" id="UP001159363">
    <property type="component" value="Chromosome 16"/>
</dbReference>
<reference evidence="4 5" key="1">
    <citation type="submission" date="2023-02" db="EMBL/GenBank/DDBJ databases">
        <title>LHISI_Scaffold_Assembly.</title>
        <authorList>
            <person name="Stuart O.P."/>
            <person name="Cleave R."/>
            <person name="Magrath M.J.L."/>
            <person name="Mikheyev A.S."/>
        </authorList>
    </citation>
    <scope>NUCLEOTIDE SEQUENCE [LARGE SCALE GENOMIC DNA]</scope>
    <source>
        <strain evidence="4">Daus_M_001</strain>
        <tissue evidence="4">Leg muscle</tissue>
    </source>
</reference>
<keyword evidence="1" id="KW-0862">Zinc</keyword>
<evidence type="ECO:0000256" key="2">
    <source>
        <dbReference type="SAM" id="MobiDB-lite"/>
    </source>
</evidence>
<accession>A0ABQ9G2J2</accession>
<name>A0ABQ9G2J2_9NEOP</name>
<evidence type="ECO:0000313" key="5">
    <source>
        <dbReference type="Proteomes" id="UP001159363"/>
    </source>
</evidence>
<comment type="caution">
    <text evidence="4">The sequence shown here is derived from an EMBL/GenBank/DDBJ whole genome shotgun (WGS) entry which is preliminary data.</text>
</comment>
<evidence type="ECO:0000256" key="1">
    <source>
        <dbReference type="PROSITE-ProRule" id="PRU00042"/>
    </source>
</evidence>
<feature type="domain" description="C2H2-type" evidence="3">
    <location>
        <begin position="269"/>
        <end position="296"/>
    </location>
</feature>
<gene>
    <name evidence="4" type="ORF">PR048_033137</name>
</gene>
<organism evidence="4 5">
    <name type="scientific">Dryococelus australis</name>
    <dbReference type="NCBI Taxonomy" id="614101"/>
    <lineage>
        <taxon>Eukaryota</taxon>
        <taxon>Metazoa</taxon>
        <taxon>Ecdysozoa</taxon>
        <taxon>Arthropoda</taxon>
        <taxon>Hexapoda</taxon>
        <taxon>Insecta</taxon>
        <taxon>Pterygota</taxon>
        <taxon>Neoptera</taxon>
        <taxon>Polyneoptera</taxon>
        <taxon>Phasmatodea</taxon>
        <taxon>Verophasmatodea</taxon>
        <taxon>Anareolatae</taxon>
        <taxon>Phasmatidae</taxon>
        <taxon>Eurycanthinae</taxon>
        <taxon>Dryococelus</taxon>
    </lineage>
</organism>
<evidence type="ECO:0000313" key="4">
    <source>
        <dbReference type="EMBL" id="KAJ8865617.1"/>
    </source>
</evidence>